<evidence type="ECO:0000313" key="2">
    <source>
        <dbReference type="Proteomes" id="UP000055048"/>
    </source>
</evidence>
<proteinExistence type="predicted"/>
<keyword evidence="2" id="KW-1185">Reference proteome</keyword>
<dbReference type="AlphaFoldDB" id="A0A0V0SR01"/>
<sequence>MRLCSKSLINGGIDLCQIFLRLSSHQMNCARA</sequence>
<reference evidence="1 2" key="1">
    <citation type="submission" date="2015-01" db="EMBL/GenBank/DDBJ databases">
        <title>Evolution of Trichinella species and genotypes.</title>
        <authorList>
            <person name="Korhonen P.K."/>
            <person name="Edoardo P."/>
            <person name="Giuseppe L.R."/>
            <person name="Gasser R.B."/>
        </authorList>
    </citation>
    <scope>NUCLEOTIDE SEQUENCE [LARGE SCALE GENOMIC DNA]</scope>
    <source>
        <strain evidence="1">ISS417</strain>
    </source>
</reference>
<organism evidence="1 2">
    <name type="scientific">Trichinella murrelli</name>
    <dbReference type="NCBI Taxonomy" id="144512"/>
    <lineage>
        <taxon>Eukaryota</taxon>
        <taxon>Metazoa</taxon>
        <taxon>Ecdysozoa</taxon>
        <taxon>Nematoda</taxon>
        <taxon>Enoplea</taxon>
        <taxon>Dorylaimia</taxon>
        <taxon>Trichinellida</taxon>
        <taxon>Trichinellidae</taxon>
        <taxon>Trichinella</taxon>
    </lineage>
</organism>
<gene>
    <name evidence="1" type="ORF">T05_666</name>
</gene>
<comment type="caution">
    <text evidence="1">The sequence shown here is derived from an EMBL/GenBank/DDBJ whole genome shotgun (WGS) entry which is preliminary data.</text>
</comment>
<accession>A0A0V0SR01</accession>
<name>A0A0V0SR01_9BILA</name>
<protein>
    <submittedName>
        <fullName evidence="1">Uncharacterized protein</fullName>
    </submittedName>
</protein>
<dbReference type="EMBL" id="JYDJ01003577">
    <property type="protein sequence ID" value="KRX29180.1"/>
    <property type="molecule type" value="Genomic_DNA"/>
</dbReference>
<dbReference type="Proteomes" id="UP000055048">
    <property type="component" value="Unassembled WGS sequence"/>
</dbReference>
<evidence type="ECO:0000313" key="1">
    <source>
        <dbReference type="EMBL" id="KRX29180.1"/>
    </source>
</evidence>